<comment type="caution">
    <text evidence="2">The sequence shown here is derived from an EMBL/GenBank/DDBJ whole genome shotgun (WGS) entry which is preliminary data.</text>
</comment>
<protein>
    <recommendedName>
        <fullName evidence="4">Clp1-like protein</fullName>
    </recommendedName>
</protein>
<reference evidence="2 3" key="1">
    <citation type="submission" date="2024-02" db="EMBL/GenBank/DDBJ databases">
        <title>A draft genome for the cacao thread blight pathogen Marasmius crinis-equi.</title>
        <authorList>
            <person name="Cohen S.P."/>
            <person name="Baruah I.K."/>
            <person name="Amoako-Attah I."/>
            <person name="Bukari Y."/>
            <person name="Meinhardt L.W."/>
            <person name="Bailey B.A."/>
        </authorList>
    </citation>
    <scope>NUCLEOTIDE SEQUENCE [LARGE SCALE GENOMIC DNA]</scope>
    <source>
        <strain evidence="2 3">GH-76</strain>
    </source>
</reference>
<sequence>MFSSIGNRKRHCSHAENLPPHKNRFDPISRRRRGIQSKYNLAQAKRRSEKKAVRVNVACPATKTVDIQMADGETKPVTKPAGRVNVPVQLPRALGQPSYVEVNPESLRAAFGSHSFSPDIPAEFIRDQYEENGMSLLKTVSTISADVPKDKLPTEVDVLIHDNAARDLPTHMLAVYGAEKVTPPKKMEIKLYPIHAPLMAAYCAKLPAFGPSPITEGPVPEPTTNGTPRKVTLPVRNLRLPHPKTFAYLSQYMYTHRAEILYNAFLPFPPTKCAQAFHAAGAKLSEDDTPLSFFTHPQSTQHQIEVATELAATYTAHRLLESVAVVHGTWMNACALGVFDEKLWTVIDGCWEVLLRALAIGAGVEIED</sequence>
<evidence type="ECO:0000313" key="3">
    <source>
        <dbReference type="Proteomes" id="UP001465976"/>
    </source>
</evidence>
<evidence type="ECO:0000256" key="1">
    <source>
        <dbReference type="SAM" id="MobiDB-lite"/>
    </source>
</evidence>
<dbReference type="Proteomes" id="UP001465976">
    <property type="component" value="Unassembled WGS sequence"/>
</dbReference>
<organism evidence="2 3">
    <name type="scientific">Marasmius crinis-equi</name>
    <dbReference type="NCBI Taxonomy" id="585013"/>
    <lineage>
        <taxon>Eukaryota</taxon>
        <taxon>Fungi</taxon>
        <taxon>Dikarya</taxon>
        <taxon>Basidiomycota</taxon>
        <taxon>Agaricomycotina</taxon>
        <taxon>Agaricomycetes</taxon>
        <taxon>Agaricomycetidae</taxon>
        <taxon>Agaricales</taxon>
        <taxon>Marasmiineae</taxon>
        <taxon>Marasmiaceae</taxon>
        <taxon>Marasmius</taxon>
    </lineage>
</organism>
<evidence type="ECO:0008006" key="4">
    <source>
        <dbReference type="Google" id="ProtNLM"/>
    </source>
</evidence>
<name>A0ABR3FL31_9AGAR</name>
<dbReference type="EMBL" id="JBAHYK010000246">
    <property type="protein sequence ID" value="KAL0576109.1"/>
    <property type="molecule type" value="Genomic_DNA"/>
</dbReference>
<feature type="region of interest" description="Disordered" evidence="1">
    <location>
        <begin position="1"/>
        <end position="34"/>
    </location>
</feature>
<accession>A0ABR3FL31</accession>
<gene>
    <name evidence="2" type="ORF">V5O48_005856</name>
</gene>
<proteinExistence type="predicted"/>
<keyword evidence="3" id="KW-1185">Reference proteome</keyword>
<evidence type="ECO:0000313" key="2">
    <source>
        <dbReference type="EMBL" id="KAL0576109.1"/>
    </source>
</evidence>